<dbReference type="GO" id="GO:0008955">
    <property type="term" value="F:peptidoglycan glycosyltransferase activity"/>
    <property type="evidence" value="ECO:0007669"/>
    <property type="project" value="UniProtKB-UniRule"/>
</dbReference>
<comment type="catalytic activity">
    <reaction evidence="11">
        <text>[GlcNAc-(1-&gt;4)-Mur2Ac(oyl-L-Ala-gamma-D-Glu-L-Lys-D-Ala-D-Ala)](n)-di-trans,octa-cis-undecaprenyl diphosphate + beta-D-GlcNAc-(1-&gt;4)-Mur2Ac(oyl-L-Ala-gamma-D-Glu-L-Lys-D-Ala-D-Ala)-di-trans,octa-cis-undecaprenyl diphosphate = [GlcNAc-(1-&gt;4)-Mur2Ac(oyl-L-Ala-gamma-D-Glu-L-Lys-D-Ala-D-Ala)](n+1)-di-trans,octa-cis-undecaprenyl diphosphate + di-trans,octa-cis-undecaprenyl diphosphate + H(+)</text>
        <dbReference type="Rhea" id="RHEA:23708"/>
        <dbReference type="Rhea" id="RHEA-COMP:9602"/>
        <dbReference type="Rhea" id="RHEA-COMP:9603"/>
        <dbReference type="ChEBI" id="CHEBI:15378"/>
        <dbReference type="ChEBI" id="CHEBI:58405"/>
        <dbReference type="ChEBI" id="CHEBI:60033"/>
        <dbReference type="ChEBI" id="CHEBI:78435"/>
        <dbReference type="EC" id="2.4.99.28"/>
    </reaction>
</comment>
<reference evidence="13 14" key="1">
    <citation type="journal article" date="2012" name="J. Bacteriol.">
        <title>Genome sequence of an alkane-degrading bacterium, Alcanivorax pacificus type strain W11-5, isolated from deep sea sediment.</title>
        <authorList>
            <person name="Lai Q."/>
            <person name="Shao Z."/>
        </authorList>
    </citation>
    <scope>NUCLEOTIDE SEQUENCE [LARGE SCALE GENOMIC DNA]</scope>
    <source>
        <strain evidence="13 14">W11-5</strain>
    </source>
</reference>
<dbReference type="OrthoDB" id="9766909at2"/>
<keyword evidence="7 11" id="KW-0573">Peptidoglycan synthesis</keyword>
<accession>A0A0B4XTB9</accession>
<evidence type="ECO:0000256" key="7">
    <source>
        <dbReference type="ARBA" id="ARBA00022984"/>
    </source>
</evidence>
<sequence length="236" mass="27528">MPTSRPRRWTRRLWQLLALALVALVLLQLWFAAWLFWYRSHPPLETAFMARELSRLRDDNPQARLRYDWVPYDQISNHLKRAVLAAEDTRFTQHGGIDWDGVKHAIERNREAGDTVAGGSTISQQLAKNLFLSSRRSYVRKGQEVVITLMLEQVLDKRRILELYLNVAEWGEGVFGAEAAARHYFGKPAARLQPWEAADLAARLPRPRYYDRNGRTDWLRQYSGIIQARMYQVPIP</sequence>
<dbReference type="UniPathway" id="UPA00219"/>
<dbReference type="InterPro" id="IPR036950">
    <property type="entry name" value="PBP_transglycosylase"/>
</dbReference>
<dbReference type="Gene3D" id="1.10.3810.10">
    <property type="entry name" value="Biosynthetic peptidoglycan transglycosylase-like"/>
    <property type="match status" value="1"/>
</dbReference>
<keyword evidence="1 11" id="KW-1003">Cell membrane</keyword>
<dbReference type="HOGENOM" id="CLU_006354_1_0_6"/>
<keyword evidence="4 11" id="KW-0808">Transferase</keyword>
<dbReference type="InterPro" id="IPR011812">
    <property type="entry name" value="Pep_trsgly"/>
</dbReference>
<evidence type="ECO:0000256" key="11">
    <source>
        <dbReference type="HAMAP-Rule" id="MF_00766"/>
    </source>
</evidence>
<evidence type="ECO:0000259" key="12">
    <source>
        <dbReference type="Pfam" id="PF00912"/>
    </source>
</evidence>
<dbReference type="PANTHER" id="PTHR30400">
    <property type="entry name" value="MONOFUNCTIONAL BIOSYNTHETIC PEPTIDOGLYCAN TRANSGLYCOSYLASE"/>
    <property type="match status" value="1"/>
</dbReference>
<dbReference type="KEGG" id="apac:S7S_16730"/>
<dbReference type="Pfam" id="PF00912">
    <property type="entry name" value="Transgly"/>
    <property type="match status" value="1"/>
</dbReference>
<dbReference type="InterPro" id="IPR001264">
    <property type="entry name" value="Glyco_trans_51"/>
</dbReference>
<evidence type="ECO:0000256" key="6">
    <source>
        <dbReference type="ARBA" id="ARBA00022960"/>
    </source>
</evidence>
<keyword evidence="14" id="KW-1185">Reference proteome</keyword>
<dbReference type="GO" id="GO:0008360">
    <property type="term" value="P:regulation of cell shape"/>
    <property type="evidence" value="ECO:0007669"/>
    <property type="project" value="UniProtKB-KW"/>
</dbReference>
<dbReference type="EMBL" id="CP004387">
    <property type="protein sequence ID" value="AJD49758.1"/>
    <property type="molecule type" value="Genomic_DNA"/>
</dbReference>
<keyword evidence="9 11" id="KW-0472">Membrane</keyword>
<evidence type="ECO:0000256" key="8">
    <source>
        <dbReference type="ARBA" id="ARBA00022989"/>
    </source>
</evidence>
<comment type="similarity">
    <text evidence="11">Belongs to the glycosyltransferase 51 family.</text>
</comment>
<comment type="subcellular location">
    <subcellularLocation>
        <location evidence="11">Cell inner membrane</location>
        <topology evidence="11">Single-pass membrane protein</topology>
    </subcellularLocation>
</comment>
<evidence type="ECO:0000256" key="10">
    <source>
        <dbReference type="ARBA" id="ARBA00023316"/>
    </source>
</evidence>
<keyword evidence="2 11" id="KW-0997">Cell inner membrane</keyword>
<dbReference type="AlphaFoldDB" id="A0A0B4XTB9"/>
<protein>
    <recommendedName>
        <fullName evidence="11">Biosynthetic peptidoglycan transglycosylase</fullName>
        <ecNumber evidence="11">2.4.99.28</ecNumber>
    </recommendedName>
    <alternativeName>
        <fullName evidence="11">Glycan polymerase</fullName>
    </alternativeName>
    <alternativeName>
        <fullName evidence="11">Peptidoglycan glycosyltransferase MtgA</fullName>
        <shortName evidence="11">PGT</shortName>
    </alternativeName>
</protein>
<dbReference type="HAMAP" id="MF_00766">
    <property type="entry name" value="PGT_MtgA"/>
    <property type="match status" value="1"/>
</dbReference>
<keyword evidence="6 11" id="KW-0133">Cell shape</keyword>
<evidence type="ECO:0000313" key="14">
    <source>
        <dbReference type="Proteomes" id="UP000006764"/>
    </source>
</evidence>
<organism evidence="13 14">
    <name type="scientific">Isoalcanivorax pacificus W11-5</name>
    <dbReference type="NCBI Taxonomy" id="391936"/>
    <lineage>
        <taxon>Bacteria</taxon>
        <taxon>Pseudomonadati</taxon>
        <taxon>Pseudomonadota</taxon>
        <taxon>Gammaproteobacteria</taxon>
        <taxon>Oceanospirillales</taxon>
        <taxon>Alcanivoracaceae</taxon>
        <taxon>Isoalcanivorax</taxon>
    </lineage>
</organism>
<dbReference type="GO" id="GO:0005886">
    <property type="term" value="C:plasma membrane"/>
    <property type="evidence" value="ECO:0007669"/>
    <property type="project" value="UniProtKB-SubCell"/>
</dbReference>
<keyword evidence="3 11" id="KW-0328">Glycosyltransferase</keyword>
<dbReference type="GO" id="GO:0009274">
    <property type="term" value="C:peptidoglycan-based cell wall"/>
    <property type="evidence" value="ECO:0007669"/>
    <property type="project" value="InterPro"/>
</dbReference>
<gene>
    <name evidence="11 13" type="primary">mtgA</name>
    <name evidence="13" type="ORF">S7S_16730</name>
</gene>
<proteinExistence type="inferred from homology"/>
<comment type="pathway">
    <text evidence="11">Cell wall biogenesis; peptidoglycan biosynthesis.</text>
</comment>
<comment type="function">
    <text evidence="11">Peptidoglycan polymerase that catalyzes glycan chain elongation from lipid-linked precursors.</text>
</comment>
<evidence type="ECO:0000256" key="9">
    <source>
        <dbReference type="ARBA" id="ARBA00023136"/>
    </source>
</evidence>
<evidence type="ECO:0000256" key="3">
    <source>
        <dbReference type="ARBA" id="ARBA00022676"/>
    </source>
</evidence>
<keyword evidence="8 11" id="KW-1133">Transmembrane helix</keyword>
<name>A0A0B4XTB9_9GAMM</name>
<evidence type="ECO:0000256" key="1">
    <source>
        <dbReference type="ARBA" id="ARBA00022475"/>
    </source>
</evidence>
<dbReference type="NCBIfam" id="TIGR02070">
    <property type="entry name" value="mono_pep_trsgly"/>
    <property type="match status" value="1"/>
</dbReference>
<dbReference type="GO" id="GO:0016763">
    <property type="term" value="F:pentosyltransferase activity"/>
    <property type="evidence" value="ECO:0007669"/>
    <property type="project" value="InterPro"/>
</dbReference>
<keyword evidence="10 11" id="KW-0961">Cell wall biogenesis/degradation</keyword>
<evidence type="ECO:0000313" key="13">
    <source>
        <dbReference type="EMBL" id="AJD49758.1"/>
    </source>
</evidence>
<evidence type="ECO:0000256" key="2">
    <source>
        <dbReference type="ARBA" id="ARBA00022519"/>
    </source>
</evidence>
<dbReference type="GO" id="GO:0071555">
    <property type="term" value="P:cell wall organization"/>
    <property type="evidence" value="ECO:0007669"/>
    <property type="project" value="UniProtKB-KW"/>
</dbReference>
<dbReference type="GO" id="GO:0009252">
    <property type="term" value="P:peptidoglycan biosynthetic process"/>
    <property type="evidence" value="ECO:0007669"/>
    <property type="project" value="UniProtKB-UniRule"/>
</dbReference>
<dbReference type="Proteomes" id="UP000006764">
    <property type="component" value="Chromosome"/>
</dbReference>
<dbReference type="STRING" id="391936.S7S_16730"/>
<evidence type="ECO:0000256" key="5">
    <source>
        <dbReference type="ARBA" id="ARBA00022692"/>
    </source>
</evidence>
<dbReference type="EC" id="2.4.99.28" evidence="11"/>
<dbReference type="InterPro" id="IPR023346">
    <property type="entry name" value="Lysozyme-like_dom_sf"/>
</dbReference>
<evidence type="ECO:0000256" key="4">
    <source>
        <dbReference type="ARBA" id="ARBA00022679"/>
    </source>
</evidence>
<feature type="domain" description="Glycosyl transferase family 51" evidence="12">
    <location>
        <begin position="65"/>
        <end position="227"/>
    </location>
</feature>
<dbReference type="SUPFAM" id="SSF53955">
    <property type="entry name" value="Lysozyme-like"/>
    <property type="match status" value="1"/>
</dbReference>
<dbReference type="RefSeq" id="WP_008733063.1">
    <property type="nucleotide sequence ID" value="NZ_CP004387.1"/>
</dbReference>
<dbReference type="PANTHER" id="PTHR30400:SF0">
    <property type="entry name" value="BIOSYNTHETIC PEPTIDOGLYCAN TRANSGLYCOSYLASE"/>
    <property type="match status" value="1"/>
</dbReference>
<keyword evidence="5 11" id="KW-0812">Transmembrane</keyword>